<protein>
    <recommendedName>
        <fullName evidence="3">Secreted protein</fullName>
    </recommendedName>
</protein>
<evidence type="ECO:0008006" key="3">
    <source>
        <dbReference type="Google" id="ProtNLM"/>
    </source>
</evidence>
<name>A0ABP0EIZ9_9ASCO</name>
<reference evidence="1 2" key="1">
    <citation type="submission" date="2024-01" db="EMBL/GenBank/DDBJ databases">
        <authorList>
            <consortium name="Genoscope - CEA"/>
            <person name="William W."/>
        </authorList>
    </citation>
    <scope>NUCLEOTIDE SEQUENCE [LARGE SCALE GENOMIC DNA]</scope>
    <source>
        <strain evidence="1 2">29B2s-10</strain>
    </source>
</reference>
<organism evidence="1 2">
    <name type="scientific">[Candida] anglica</name>
    <dbReference type="NCBI Taxonomy" id="148631"/>
    <lineage>
        <taxon>Eukaryota</taxon>
        <taxon>Fungi</taxon>
        <taxon>Dikarya</taxon>
        <taxon>Ascomycota</taxon>
        <taxon>Saccharomycotina</taxon>
        <taxon>Pichiomycetes</taxon>
        <taxon>Debaryomycetaceae</taxon>
        <taxon>Kurtzmaniella</taxon>
    </lineage>
</organism>
<dbReference type="Proteomes" id="UP001497600">
    <property type="component" value="Chromosome G"/>
</dbReference>
<accession>A0ABP0EIZ9</accession>
<gene>
    <name evidence="1" type="ORF">CAAN4_G20076</name>
</gene>
<sequence length="103" mass="11567">MGSGCQRNAKLYFIVLIYGKAIFASPNAIFRPFYVSVKAGKSGIFARQPRFQVPFWERGYAHTVSCTMVFQAVKESPNFISSSFYGTALLIHSEVRHLSLPDL</sequence>
<evidence type="ECO:0000313" key="1">
    <source>
        <dbReference type="EMBL" id="CAK7919686.1"/>
    </source>
</evidence>
<proteinExistence type="predicted"/>
<keyword evidence="2" id="KW-1185">Reference proteome</keyword>
<dbReference type="EMBL" id="OZ004259">
    <property type="protein sequence ID" value="CAK7919686.1"/>
    <property type="molecule type" value="Genomic_DNA"/>
</dbReference>
<evidence type="ECO:0000313" key="2">
    <source>
        <dbReference type="Proteomes" id="UP001497600"/>
    </source>
</evidence>